<dbReference type="GO" id="GO:0005085">
    <property type="term" value="F:guanyl-nucleotide exchange factor activity"/>
    <property type="evidence" value="ECO:0007669"/>
    <property type="project" value="UniProtKB-KW"/>
</dbReference>
<dbReference type="PROSITE" id="PS50021">
    <property type="entry name" value="CH"/>
    <property type="match status" value="2"/>
</dbReference>
<dbReference type="SMART" id="SM00150">
    <property type="entry name" value="SPEC"/>
    <property type="match status" value="30"/>
</dbReference>
<keyword evidence="4" id="KW-0117">Actin capping</keyword>
<sequence length="3908" mass="449793">MFAGARRADPVGGAMEGGEFEQVRIRELQEQRMGVQKKTYTKWMNSVFAKNGEKVELTDVYTELKSGLHLVRLLELISNQKLPSPSRHTLRVHCLENNSIAINFLKTKACHQGPVQIRVDLIAPENIVDGDKTLILGLLWIIILRFQIGPIKLDETDGGGSAAHRSAKEALLIWCQRKTAGYRNVDVKDFSGSWRDGLAFNALIHAHRPDLFDYRRLQQGEPQRNLEHAFGVAETLGILRLLDVEDVVVPQPDEKSIMTYVSLYYHYFSRVKQGQTVQKRIAKDALLAPPQHPVTRTEQEQWAAMSLTGSFSHQWLKWRNMREGIITPQRCSPNLSKIVGLLQEMEDQTVQYERMVSALLRWIKAKVVELNDRLFPNSLQDMQRLVVAFKAYRTVEKPPKYQERGAIEAHLFHLRTKLRANNHPPYAPPEGRALADVEKHWALLERAEHERERALQGALLRLERLEQLAQKFGRKAGLREAYLQDTAHLLRSQDIRAVRSLDEAQAASRRLEALAADVHAREPRFCALSDMATVIQHEDYHSKAEVARRQEGIALRWKDVLQQLQIQRQAIGGIVNTLAVLADIQLLSQDLGELQVLVGSKDHGKQLQDVVSLLKKQELLEAQISGQGETLSAISASALTGQHSDPQRVQTRVRELNTQYSSLLLHSKNRKQALQEQLKLFEFFRDCEETESWIYEKWQLLRTASLGRDLSQILLATQKHKALEAEVQSHEPLCLGVVSRGHDLCSRKHPNEKEIRKWVLTLQRQWQHLKDEVANRKTRLQAGSIIKQYFADMMEADSWLSDCRPLLNSEDHGKDESSTDSLLQRHLRLEREIDAYASEVRRLSELANSAALQAPLTAEPQESIKKRDSASSGEEEDGKDRRKAVTQQPSPGHQAKIRYKYRGEKVTLDRGEVVDILSKDSTDNWLVRDSKGNQQLVPVTYIAVLPAKLESPSHPAVNKGTLESPAQVSRPRRSRSMRRGTTEIPSNTLPDPHFQKDTILTTQTSLDRDYTHLRTLAQARRRALEEAVRLYHFYNTCQEFESWMGDKENVLNAFSPNSENVEVMQAKYESFLTELASGKGQLDHINQLWAELVKSGHSKQRQIRSRRDLVNQRWERMLTQRDAKAQELLGTADVRSFLQLCQNTHAQLQDQLAQLGVAGGGGTPAALQTEERELGMAEREIQALERRIEYLRSIAKMKQDQSPAESRAILEQVRALEQLLLQVQEGAERRRVWLQDARQRQLFQQETRDLLLWADSAQARLEEEEPASDVGSAQNLLEQNQELWHEIKEQRDRVKNMENLGQSLAGSSPSNKAEVQQTLCRLGQEWAELDKLWANRKQRLEEGLELQKFNREADRIEATLSGHEARLRVKNLGDSVDGVHSLLGRQEEQENLLHALELRCSLLQERSSALTQQRHTASKLIHQRMVSVQERVRRLRESSQARRAQLLQSKKYQEFHRDAEEILLWMEEKFEIAEDESYRDPTNILPKLKRHEASEREMLANHVRLDRLKKLGEEMLAEGHYNGRAVREESGRVSSRWAELQRKMAERGDKLRQAGQQEQLMDLLQDAKVKMEAIQRMLRGAGKGHSLRSSRQLLKEHQQLEQEARELAEKMNAIVTRAKHMATNHFDSQRILRETEKYLKLFESLQHPLDRRRTQLEASVALFGFYHDVDLELTWISERYPLASSTNYGKSLDSALQLQHKHKELQAEVNAHRLHLQRVLEKGRIMGNSAQDHGDKVHQRSTHLKAEWEELEAMCTERAALLIRAVTREQILLDGTELETRLSDMLPLASSEDYGRNEPATISLIKKHQVLEEQVEAVAAQVEELGDSVARAAGAWGREVDWPYSHISNQLSNLQHLATLRAQRLMETQRLHEFSRESAELQDCISLQTQVATAEDYGIDYEHVMDLQGKFEVFLRQLEVDVERMHTCQILADDLILHGHAQTCLIQETMERLRASWEELQDRAADRQDKLHKAAECHKFHRDLTEALALIEERHNSIPDDIAKDLQGALSQLRKHEALEHELAGNEQQLQELLDAADAVLELCSLEQRALLQGCQQEVVESWERMRTCVEQRGDNLERARRRYLFLNTVQEYSLWCAQTLRGIRVEESIRDVSTSTLQLTHHQQLQAEISAREEAYERARSLGQELLREEPHSKEVEDRLDVLQEERIALYDHWEQKQQWLQVTHLEQVFYRDTDHMAKITNAQEILLKGGAFGTSVDETDMLIKRHEAFEKLLTSQDEKVASLQEQAERLGKEGLRKERAGRIQSKLRTLLERRSHIKQLSAKRRDELAISRLLCVFNRNVAEAEEWVLERVQKMQEDSKRDLSDLQMKMKLLQKHQVFEAEILAHDEIISSVQQAGAELVSLRHPKSQEVRRSAAALTDHWEALKRAVAARGKLLEDSRDFLEFLQKVEHVEVWIRQKEVMINVGDVGEDYEHGLQLLKKLNEFRGAGSGEVTVDDAHIKAINNMAVRLERQNREEVATVKQRRQQLNERWSSFHGNLSSYKRKLELALGVHSLIRELEEIRERAGEKMLLMRGPDCGQDLEAVENLIRRHEEMQREVGVIQERATALEKETRTRVKGQLEMADRLSRKQQEVRSVLVTLEQEVNLRKDRLQAAHQLQLFKADLRPLLDWVLKQSSQMEGSSLPKSKTEAEHVISEHQDRKAEIDARGDRFDSVRSFGQSLVKAGHSSTPEIQKALTHLDEAKTGMNRIWQDHKLRLEQALELQVFLGCVEQSERWLSSQETFLSNEDLGASLGEVEALQRKQVLFGKTLETQMEQVEAVDRFAQQLIQKRHFDSETIQNKREVVLLRKRKLMEKREARMKKLDESLQLQKYLGSSHEVCSWLSEKNTVALDESWRDPSNLQAKLLKHQSFEAETLANRNHVAALTQEGERMLSAGHFAVGKISARQEELQSSWEQLLRNCKEKKSRLQQAYQALQFQRSLEDTEGWLLSVETKLSSEDCGADLASVGRRLKELQELEEKVEGHVGRIQGLVDAARDLRCQGNFLAEEIQRRVGETVHRYNSLAEPLQARREALESWQLLFQFYRDMEDELIWIRDRLPFAFSQDWGSSPHSTLSLVKKHQALVQEISSRRPLVQAVQEAGQSLVKGRHFGSREIGERLGELWKLSETLRKECENRGALLQEALKIHTYLTEVSELVQWMEERRPVLDSLDFGKTEEGTQALLWKLDMVDLDLESQQPKVQSLQETGALLSRAGHPNSPLVSDMQRSLLDQYQALLQLSADRRATLQDHFTLYVFQREAQELQDWISTHRTTAESEDYGQDLEDVEVLQTKFEDFRSEMQGLGQSKISSVLQLAQEVRSAESQEREEELLKLWEELNQTVESRAENLRAAREVHQWNRDLDELKGWMGEKEAALDSQDHGHDLLSVQALLRQHQGLERDLAAIGEEVCRTRAEGRDLSRTYTQVQESLAERMEEVEERWRSLQRKAEQRSERLNQAETAQMYLSDSRELVAWLNETLSLVRGEGLGGEGGDLEQLLKRHEEYRLQIGKQLNKSQAVKEEGRHLVDGGNFMSQEVEKRCMELQELEEQVEQSWEERRLLYQEELEILLLQRELEQAEHWLNTHEATLRTQEYGDCVPDVLKLLKMQEDLEAMLQAQEERFSTLLEKRTQREQRLQRLQDREAVSWNRPIRRSPTPTLHSSPQDSTPAGPPTGPQEVKSVGVMDGMLEIKLKPGGSKGLDPWETVFAVLEGQTLRLYQDHTAAAQGCSRWPPIRTEGVVCKESPNYRRKEHVFKLILGDGTQYLFSAPSRALQQQWVEELQGVAKPDPAPDPVPQADRVKEEEDVTDRYHADHARAHLQTAEQRDGGEGADSTRVEPPPKPPHTYYNKHRYPERGQLTEAASQSELLPQRNLPSTTASPAPRASPPPEGGAKEKPKNKSVFKKLFKK</sequence>
<gene>
    <name evidence="18" type="ORF">AAFF_G00256380</name>
</gene>
<feature type="coiled-coil region" evidence="13">
    <location>
        <begin position="2228"/>
        <end position="2255"/>
    </location>
</feature>
<dbReference type="GO" id="GO:0003779">
    <property type="term" value="F:actin binding"/>
    <property type="evidence" value="ECO:0007669"/>
    <property type="project" value="UniProtKB-KW"/>
</dbReference>
<feature type="domain" description="Calponin-homology (CH)" evidence="17">
    <location>
        <begin position="165"/>
        <end position="269"/>
    </location>
</feature>
<keyword evidence="5" id="KW-0963">Cytoplasm</keyword>
<dbReference type="PROSITE" id="PS00019">
    <property type="entry name" value="ACTININ_1"/>
    <property type="match status" value="1"/>
</dbReference>
<feature type="compositionally biased region" description="Polar residues" evidence="14">
    <location>
        <begin position="3655"/>
        <end position="3667"/>
    </location>
</feature>
<name>A0AAD7W3F4_9TELE</name>
<keyword evidence="19" id="KW-1185">Reference proteome</keyword>
<dbReference type="GO" id="GO:0005543">
    <property type="term" value="F:phospholipid binding"/>
    <property type="evidence" value="ECO:0007669"/>
    <property type="project" value="InterPro"/>
</dbReference>
<dbReference type="GO" id="GO:0051693">
    <property type="term" value="P:actin filament capping"/>
    <property type="evidence" value="ECO:0007669"/>
    <property type="project" value="UniProtKB-KW"/>
</dbReference>
<protein>
    <recommendedName>
        <fullName evidence="20">Spectrin beta chain, non-erythrocytic 5</fullName>
    </recommendedName>
</protein>
<keyword evidence="8" id="KW-0493">Microtubule</keyword>
<dbReference type="PROSITE" id="PS50003">
    <property type="entry name" value="PH_DOMAIN"/>
    <property type="match status" value="1"/>
</dbReference>
<feature type="coiled-coil region" evidence="13">
    <location>
        <begin position="3495"/>
        <end position="3564"/>
    </location>
</feature>
<dbReference type="InterPro" id="IPR001849">
    <property type="entry name" value="PH_domain"/>
</dbReference>
<dbReference type="PANTHER" id="PTHR11915">
    <property type="entry name" value="SPECTRIN/FILAMIN RELATED CYTOSKELETAL PROTEIN"/>
    <property type="match status" value="1"/>
</dbReference>
<comment type="similarity">
    <text evidence="2">Belongs to the spectrin family.</text>
</comment>
<feature type="compositionally biased region" description="Basic and acidic residues" evidence="14">
    <location>
        <begin position="3798"/>
        <end position="3816"/>
    </location>
</feature>
<dbReference type="GO" id="GO:0005874">
    <property type="term" value="C:microtubule"/>
    <property type="evidence" value="ECO:0007669"/>
    <property type="project" value="UniProtKB-KW"/>
</dbReference>
<reference evidence="18" key="1">
    <citation type="journal article" date="2023" name="Science">
        <title>Genome structures resolve the early diversification of teleost fishes.</title>
        <authorList>
            <person name="Parey E."/>
            <person name="Louis A."/>
            <person name="Montfort J."/>
            <person name="Bouchez O."/>
            <person name="Roques C."/>
            <person name="Iampietro C."/>
            <person name="Lluch J."/>
            <person name="Castinel A."/>
            <person name="Donnadieu C."/>
            <person name="Desvignes T."/>
            <person name="Floi Bucao C."/>
            <person name="Jouanno E."/>
            <person name="Wen M."/>
            <person name="Mejri S."/>
            <person name="Dirks R."/>
            <person name="Jansen H."/>
            <person name="Henkel C."/>
            <person name="Chen W.J."/>
            <person name="Zahm M."/>
            <person name="Cabau C."/>
            <person name="Klopp C."/>
            <person name="Thompson A.W."/>
            <person name="Robinson-Rechavi M."/>
            <person name="Braasch I."/>
            <person name="Lecointre G."/>
            <person name="Bobe J."/>
            <person name="Postlethwait J.H."/>
            <person name="Berthelot C."/>
            <person name="Roest Crollius H."/>
            <person name="Guiguen Y."/>
        </authorList>
    </citation>
    <scope>NUCLEOTIDE SEQUENCE</scope>
    <source>
        <strain evidence="18">NC1722</strain>
    </source>
</reference>
<feature type="coiled-coil region" evidence="13">
    <location>
        <begin position="1167"/>
        <end position="1201"/>
    </location>
</feature>
<evidence type="ECO:0000256" key="5">
    <source>
        <dbReference type="ARBA" id="ARBA00022490"/>
    </source>
</evidence>
<dbReference type="SMART" id="SM00033">
    <property type="entry name" value="CH"/>
    <property type="match status" value="2"/>
</dbReference>
<feature type="domain" description="SH3" evidence="15">
    <location>
        <begin position="890"/>
        <end position="947"/>
    </location>
</feature>
<feature type="region of interest" description="Disordered" evidence="14">
    <location>
        <begin position="3784"/>
        <end position="3908"/>
    </location>
</feature>
<dbReference type="Pfam" id="PF00435">
    <property type="entry name" value="Spectrin"/>
    <property type="match status" value="27"/>
</dbReference>
<feature type="domain" description="PH" evidence="16">
    <location>
        <begin position="3681"/>
        <end position="3786"/>
    </location>
</feature>
<dbReference type="InterPro" id="IPR002017">
    <property type="entry name" value="Spectrin_repeat"/>
</dbReference>
<dbReference type="FunFam" id="1.20.58.60:FF:000375">
    <property type="entry name" value="Spectrin, beta, non-erythrocytic 5"/>
    <property type="match status" value="1"/>
</dbReference>
<keyword evidence="10" id="KW-0009">Actin-binding</keyword>
<feature type="coiled-coil region" evidence="13">
    <location>
        <begin position="3389"/>
        <end position="3455"/>
    </location>
</feature>
<feature type="compositionally biased region" description="Basic residues" evidence="14">
    <location>
        <begin position="3898"/>
        <end position="3908"/>
    </location>
</feature>
<feature type="coiled-coil region" evidence="13">
    <location>
        <begin position="1346"/>
        <end position="1406"/>
    </location>
</feature>
<evidence type="ECO:0008006" key="20">
    <source>
        <dbReference type="Google" id="ProtNLM"/>
    </source>
</evidence>
<dbReference type="FunFam" id="1.10.418.10:FF:000001">
    <property type="entry name" value="Actinin alpha 1"/>
    <property type="match status" value="1"/>
</dbReference>
<evidence type="ECO:0000256" key="11">
    <source>
        <dbReference type="ARBA" id="ARBA00023212"/>
    </source>
</evidence>
<evidence type="ECO:0000256" key="14">
    <source>
        <dbReference type="SAM" id="MobiDB-lite"/>
    </source>
</evidence>
<evidence type="ECO:0000259" key="15">
    <source>
        <dbReference type="PROSITE" id="PS50002"/>
    </source>
</evidence>
<dbReference type="SUPFAM" id="SSF47576">
    <property type="entry name" value="Calponin-homology domain, CH-domain"/>
    <property type="match status" value="1"/>
</dbReference>
<dbReference type="FunFam" id="1.20.58.60:FF:000191">
    <property type="entry name" value="Spectrin, beta, non-erythrocytic 5"/>
    <property type="match status" value="1"/>
</dbReference>
<dbReference type="SUPFAM" id="SSF50729">
    <property type="entry name" value="PH domain-like"/>
    <property type="match status" value="1"/>
</dbReference>
<organism evidence="18 19">
    <name type="scientific">Aldrovandia affinis</name>
    <dbReference type="NCBI Taxonomy" id="143900"/>
    <lineage>
        <taxon>Eukaryota</taxon>
        <taxon>Metazoa</taxon>
        <taxon>Chordata</taxon>
        <taxon>Craniata</taxon>
        <taxon>Vertebrata</taxon>
        <taxon>Euteleostomi</taxon>
        <taxon>Actinopterygii</taxon>
        <taxon>Neopterygii</taxon>
        <taxon>Teleostei</taxon>
        <taxon>Notacanthiformes</taxon>
        <taxon>Halosauridae</taxon>
        <taxon>Aldrovandia</taxon>
    </lineage>
</organism>
<dbReference type="Gene3D" id="2.30.30.40">
    <property type="entry name" value="SH3 Domains"/>
    <property type="match status" value="1"/>
</dbReference>
<feature type="region of interest" description="Disordered" evidence="14">
    <location>
        <begin position="854"/>
        <end position="895"/>
    </location>
</feature>
<evidence type="ECO:0000256" key="12">
    <source>
        <dbReference type="PROSITE-ProRule" id="PRU00192"/>
    </source>
</evidence>
<evidence type="ECO:0000256" key="10">
    <source>
        <dbReference type="ARBA" id="ARBA00023203"/>
    </source>
</evidence>
<dbReference type="InterPro" id="IPR018159">
    <property type="entry name" value="Spectrin/alpha-actinin"/>
</dbReference>
<evidence type="ECO:0000256" key="13">
    <source>
        <dbReference type="SAM" id="Coils"/>
    </source>
</evidence>
<dbReference type="Proteomes" id="UP001221898">
    <property type="component" value="Unassembled WGS sequence"/>
</dbReference>
<dbReference type="SUPFAM" id="SSF50044">
    <property type="entry name" value="SH3-domain"/>
    <property type="match status" value="1"/>
</dbReference>
<dbReference type="GO" id="GO:0016020">
    <property type="term" value="C:membrane"/>
    <property type="evidence" value="ECO:0007669"/>
    <property type="project" value="UniProtKB-ARBA"/>
</dbReference>
<dbReference type="Pfam" id="PF15410">
    <property type="entry name" value="PH_9"/>
    <property type="match status" value="1"/>
</dbReference>
<evidence type="ECO:0000313" key="19">
    <source>
        <dbReference type="Proteomes" id="UP001221898"/>
    </source>
</evidence>
<dbReference type="InterPro" id="IPR036028">
    <property type="entry name" value="SH3-like_dom_sf"/>
</dbReference>
<comment type="subcellular location">
    <subcellularLocation>
        <location evidence="1">Cytoplasm</location>
        <location evidence="1">Cytoskeleton</location>
    </subcellularLocation>
</comment>
<dbReference type="Gene3D" id="2.30.29.30">
    <property type="entry name" value="Pleckstrin-homology domain (PH domain)/Phosphotyrosine-binding domain (PTB)"/>
    <property type="match status" value="1"/>
</dbReference>
<evidence type="ECO:0000256" key="8">
    <source>
        <dbReference type="ARBA" id="ARBA00022701"/>
    </source>
</evidence>
<dbReference type="FunFam" id="1.20.58.60:FF:000017">
    <property type="entry name" value="Spectrin alpha chain, non-erythrocytic 1"/>
    <property type="match status" value="1"/>
</dbReference>
<proteinExistence type="inferred from homology"/>
<dbReference type="FunFam" id="1.20.58.60:FF:000007">
    <property type="entry name" value="Spectrin alpha chain non-erythrocytic 1"/>
    <property type="match status" value="1"/>
</dbReference>
<feature type="domain" description="Calponin-homology (CH)" evidence="17">
    <location>
        <begin position="34"/>
        <end position="147"/>
    </location>
</feature>
<dbReference type="InterPro" id="IPR036872">
    <property type="entry name" value="CH_dom_sf"/>
</dbReference>
<evidence type="ECO:0000256" key="1">
    <source>
        <dbReference type="ARBA" id="ARBA00004245"/>
    </source>
</evidence>
<dbReference type="InterPro" id="IPR001715">
    <property type="entry name" value="CH_dom"/>
</dbReference>
<dbReference type="PROSITE" id="PS50002">
    <property type="entry name" value="SH3"/>
    <property type="match status" value="1"/>
</dbReference>
<dbReference type="InterPro" id="IPR001605">
    <property type="entry name" value="PH_dom-spectrin-type"/>
</dbReference>
<dbReference type="Gene3D" id="1.10.418.10">
    <property type="entry name" value="Calponin-like domain"/>
    <property type="match status" value="2"/>
</dbReference>
<feature type="compositionally biased region" description="Basic and acidic residues" evidence="14">
    <location>
        <begin position="3823"/>
        <end position="3835"/>
    </location>
</feature>
<accession>A0AAD7W3F4</accession>
<keyword evidence="3 12" id="KW-0728">SH3 domain</keyword>
<feature type="coiled-coil region" evidence="13">
    <location>
        <begin position="3601"/>
        <end position="3628"/>
    </location>
</feature>
<evidence type="ECO:0000259" key="16">
    <source>
        <dbReference type="PROSITE" id="PS50003"/>
    </source>
</evidence>
<dbReference type="PROSITE" id="PS00020">
    <property type="entry name" value="ACTININ_2"/>
    <property type="match status" value="1"/>
</dbReference>
<dbReference type="PRINTS" id="PR00683">
    <property type="entry name" value="SPECTRINPH"/>
</dbReference>
<feature type="coiled-coil region" evidence="13">
    <location>
        <begin position="2547"/>
        <end position="2606"/>
    </location>
</feature>
<feature type="coiled-coil region" evidence="13">
    <location>
        <begin position="1557"/>
        <end position="1617"/>
    </location>
</feature>
<evidence type="ECO:0000256" key="2">
    <source>
        <dbReference type="ARBA" id="ARBA00006826"/>
    </source>
</evidence>
<dbReference type="Gene3D" id="1.20.58.60">
    <property type="match status" value="23"/>
</dbReference>
<evidence type="ECO:0000256" key="6">
    <source>
        <dbReference type="ARBA" id="ARBA00022553"/>
    </source>
</evidence>
<evidence type="ECO:0000259" key="17">
    <source>
        <dbReference type="PROSITE" id="PS50021"/>
    </source>
</evidence>
<dbReference type="SMART" id="SM00233">
    <property type="entry name" value="PH"/>
    <property type="match status" value="1"/>
</dbReference>
<dbReference type="GO" id="GO:0005737">
    <property type="term" value="C:cytoplasm"/>
    <property type="evidence" value="ECO:0007669"/>
    <property type="project" value="UniProtKB-ARBA"/>
</dbReference>
<dbReference type="CDD" id="cd00176">
    <property type="entry name" value="SPEC"/>
    <property type="match status" value="16"/>
</dbReference>
<keyword evidence="13" id="KW-0175">Coiled coil</keyword>
<dbReference type="Pfam" id="PF00307">
    <property type="entry name" value="CH"/>
    <property type="match status" value="2"/>
</dbReference>
<feature type="region of interest" description="Disordered" evidence="14">
    <location>
        <begin position="3646"/>
        <end position="3679"/>
    </location>
</feature>
<dbReference type="SUPFAM" id="SSF46966">
    <property type="entry name" value="Spectrin repeat"/>
    <property type="match status" value="23"/>
</dbReference>
<dbReference type="InterPro" id="IPR001589">
    <property type="entry name" value="Actinin_actin-bd_CS"/>
</dbReference>
<keyword evidence="11" id="KW-0206">Cytoskeleton</keyword>
<feature type="region of interest" description="Disordered" evidence="14">
    <location>
        <begin position="952"/>
        <end position="994"/>
    </location>
</feature>
<dbReference type="InterPro" id="IPR041681">
    <property type="entry name" value="PH_9"/>
</dbReference>
<evidence type="ECO:0000256" key="9">
    <source>
        <dbReference type="ARBA" id="ARBA00022737"/>
    </source>
</evidence>
<evidence type="ECO:0000313" key="18">
    <source>
        <dbReference type="EMBL" id="KAJ8377542.1"/>
    </source>
</evidence>
<dbReference type="InterPro" id="IPR001452">
    <property type="entry name" value="SH3_domain"/>
</dbReference>
<keyword evidence="9" id="KW-0677">Repeat</keyword>
<dbReference type="EMBL" id="JAINUG010000349">
    <property type="protein sequence ID" value="KAJ8377542.1"/>
    <property type="molecule type" value="Genomic_DNA"/>
</dbReference>
<keyword evidence="7" id="KW-0344">Guanine-nucleotide releasing factor</keyword>
<keyword evidence="6" id="KW-0597">Phosphoprotein</keyword>
<dbReference type="InterPro" id="IPR011993">
    <property type="entry name" value="PH-like_dom_sf"/>
</dbReference>
<evidence type="ECO:0000256" key="4">
    <source>
        <dbReference type="ARBA" id="ARBA00022467"/>
    </source>
</evidence>
<evidence type="ECO:0000256" key="3">
    <source>
        <dbReference type="ARBA" id="ARBA00022443"/>
    </source>
</evidence>
<evidence type="ECO:0000256" key="7">
    <source>
        <dbReference type="ARBA" id="ARBA00022658"/>
    </source>
</evidence>
<comment type="caution">
    <text evidence="18">The sequence shown here is derived from an EMBL/GenBank/DDBJ whole genome shotgun (WGS) entry which is preliminary data.</text>
</comment>